<organism evidence="2 3">
    <name type="scientific">Arenibacter certesii</name>
    <dbReference type="NCBI Taxonomy" id="228955"/>
    <lineage>
        <taxon>Bacteria</taxon>
        <taxon>Pseudomonadati</taxon>
        <taxon>Bacteroidota</taxon>
        <taxon>Flavobacteriia</taxon>
        <taxon>Flavobacteriales</taxon>
        <taxon>Flavobacteriaceae</taxon>
        <taxon>Arenibacter</taxon>
    </lineage>
</organism>
<reference evidence="2" key="2">
    <citation type="submission" date="2020-09" db="EMBL/GenBank/DDBJ databases">
        <authorList>
            <person name="Sun Q."/>
            <person name="Kim S."/>
        </authorList>
    </citation>
    <scope>NUCLEOTIDE SEQUENCE</scope>
    <source>
        <strain evidence="2">KCTC 12113</strain>
    </source>
</reference>
<dbReference type="CDD" id="cd05344">
    <property type="entry name" value="BKR_like_SDR_like"/>
    <property type="match status" value="1"/>
</dbReference>
<comment type="caution">
    <text evidence="2">The sequence shown here is derived from an EMBL/GenBank/DDBJ whole genome shotgun (WGS) entry which is preliminary data.</text>
</comment>
<name>A0A918MI18_9FLAO</name>
<evidence type="ECO:0000313" key="2">
    <source>
        <dbReference type="EMBL" id="GGW23955.1"/>
    </source>
</evidence>
<dbReference type="InterPro" id="IPR002347">
    <property type="entry name" value="SDR_fam"/>
</dbReference>
<dbReference type="PANTHER" id="PTHR42879:SF6">
    <property type="entry name" value="NADPH-DEPENDENT REDUCTASE BACG"/>
    <property type="match status" value="1"/>
</dbReference>
<comment type="similarity">
    <text evidence="1">Belongs to the short-chain dehydrogenases/reductases (SDR) family.</text>
</comment>
<evidence type="ECO:0000313" key="3">
    <source>
        <dbReference type="Proteomes" id="UP000634668"/>
    </source>
</evidence>
<sequence>MEISLKYKKALIGGSSKGIGKAIAQQLAKSGASVTILARSEDKLKSIISQLPTDQGQNHQYIVVDYTDLERYKKNIHAYFKHNTVDILVNNTQGPAAGNALEKEATDYQEAYDLLFKTTIITTQLALKGMIENKYGRIINIASVSVKEPISNLVLSNAIRAAVVSWAKSLAIEVGQFNITVNNTLTGYFNTERLKNLNMGKAKELGIPIEELEQQMKTNVPLGRFGDPKEYGYLVAYLASEQASFITGANIPIDGGMLKSI</sequence>
<dbReference type="PRINTS" id="PR00080">
    <property type="entry name" value="SDRFAMILY"/>
</dbReference>
<dbReference type="Proteomes" id="UP000634668">
    <property type="component" value="Unassembled WGS sequence"/>
</dbReference>
<dbReference type="EMBL" id="BMWP01000002">
    <property type="protein sequence ID" value="GGW23955.1"/>
    <property type="molecule type" value="Genomic_DNA"/>
</dbReference>
<dbReference type="Pfam" id="PF13561">
    <property type="entry name" value="adh_short_C2"/>
    <property type="match status" value="1"/>
</dbReference>
<dbReference type="InterPro" id="IPR050259">
    <property type="entry name" value="SDR"/>
</dbReference>
<keyword evidence="3" id="KW-1185">Reference proteome</keyword>
<gene>
    <name evidence="2" type="ORF">GCM10007383_05530</name>
</gene>
<dbReference type="Gene3D" id="3.40.50.720">
    <property type="entry name" value="NAD(P)-binding Rossmann-like Domain"/>
    <property type="match status" value="1"/>
</dbReference>
<dbReference type="PRINTS" id="PR00081">
    <property type="entry name" value="GDHRDH"/>
</dbReference>
<accession>A0A918MI18</accession>
<dbReference type="RefSeq" id="WP_026812290.1">
    <property type="nucleotide sequence ID" value="NZ_BMWP01000002.1"/>
</dbReference>
<protein>
    <submittedName>
        <fullName evidence="2">Short-chain dehydrogenase</fullName>
    </submittedName>
</protein>
<dbReference type="SUPFAM" id="SSF51735">
    <property type="entry name" value="NAD(P)-binding Rossmann-fold domains"/>
    <property type="match status" value="1"/>
</dbReference>
<proteinExistence type="inferred from homology"/>
<dbReference type="InterPro" id="IPR036291">
    <property type="entry name" value="NAD(P)-bd_dom_sf"/>
</dbReference>
<reference evidence="2" key="1">
    <citation type="journal article" date="2014" name="Int. J. Syst. Evol. Microbiol.">
        <title>Complete genome sequence of Corynebacterium casei LMG S-19264T (=DSM 44701T), isolated from a smear-ripened cheese.</title>
        <authorList>
            <consortium name="US DOE Joint Genome Institute (JGI-PGF)"/>
            <person name="Walter F."/>
            <person name="Albersmeier A."/>
            <person name="Kalinowski J."/>
            <person name="Ruckert C."/>
        </authorList>
    </citation>
    <scope>NUCLEOTIDE SEQUENCE</scope>
    <source>
        <strain evidence="2">KCTC 12113</strain>
    </source>
</reference>
<evidence type="ECO:0000256" key="1">
    <source>
        <dbReference type="ARBA" id="ARBA00006484"/>
    </source>
</evidence>
<dbReference type="AlphaFoldDB" id="A0A918MI18"/>
<dbReference type="PANTHER" id="PTHR42879">
    <property type="entry name" value="3-OXOACYL-(ACYL-CARRIER-PROTEIN) REDUCTASE"/>
    <property type="match status" value="1"/>
</dbReference>